<proteinExistence type="predicted"/>
<feature type="compositionally biased region" description="Low complexity" evidence="1">
    <location>
        <begin position="227"/>
        <end position="256"/>
    </location>
</feature>
<evidence type="ECO:0000313" key="4">
    <source>
        <dbReference type="Proteomes" id="UP000317178"/>
    </source>
</evidence>
<sequence length="695" mass="78583" precursor="true">MAMDLPRSLGFGMLCILCCVSLMAQEQEEYTVSRSESSFRQSNGIIAVPTEEALDAYEEDVDLYVTPEEEGEIEYDLAEAQDAWDARYPEPNYGLPMAPPVDQQFRPRQNRALKQAPVNQAAWFSDEPLKRTAPRELPQSHLNAQPVAQDIRPLAPAVPQEQVRRQAVPEQRTAQSRSSYARNQPAAAKANASYYHAQQQPTRSANASQGFVAPVAVKAGLNPKSLQQQARQPVRQAQAQQHRTAQTRTQQHSASQPRAQHQHSHAHYEQQQYQQQHAQSGYLARQNRRVKQPVRREQHQQTQHQQTQHQQTQHQQTQYQQAQYQQVQQQYEMGPVMMSSDPNMVYMREGEVFEAPEMVMDSGYDSFIIPEYYGAQEMVPYDNACCSDCGDLNCYGSCGTGGCAYGSDDPLCNCNDCTTRRFCGRHPQSRFKSDYAFADFIEPITNPYWFIDPRSMTRARLVVMNQDIPRNNVTPAGSTTVTSLQGSLAVGERMSFLAAKTGRATFDLDGQSELDGWLDMAFGFKTVLVRDEYNRFLLSAGSLYERSNGTSEIFQGNGHGMWHIFLTGGKGWGRSHFVSTVGWHLPNNHDEENESLYYSFHYDLELFEDKFLVLEMNGQHYTESGSRTPNSNLEGGDLFSLGSDNVTGNDVITGAIGTTIRLRDDIHLTAAYEVPLTSREDFLDDRFTATLAYYY</sequence>
<feature type="compositionally biased region" description="Low complexity" evidence="1">
    <location>
        <begin position="180"/>
        <end position="197"/>
    </location>
</feature>
<feature type="compositionally biased region" description="Polar residues" evidence="1">
    <location>
        <begin position="198"/>
        <end position="207"/>
    </location>
</feature>
<feature type="compositionally biased region" description="Low complexity" evidence="1">
    <location>
        <begin position="300"/>
        <end position="317"/>
    </location>
</feature>
<feature type="chain" id="PRO_5021722458" evidence="2">
    <location>
        <begin position="25"/>
        <end position="695"/>
    </location>
</feature>
<dbReference type="RefSeq" id="WP_144993409.1">
    <property type="nucleotide sequence ID" value="NZ_CP036281.1"/>
</dbReference>
<evidence type="ECO:0000256" key="2">
    <source>
        <dbReference type="SAM" id="SignalP"/>
    </source>
</evidence>
<name>A0A518CIS8_9PLAN</name>
<feature type="signal peptide" evidence="2">
    <location>
        <begin position="1"/>
        <end position="24"/>
    </location>
</feature>
<dbReference type="EMBL" id="CP036281">
    <property type="protein sequence ID" value="QDU79084.1"/>
    <property type="molecule type" value="Genomic_DNA"/>
</dbReference>
<dbReference type="AlphaFoldDB" id="A0A518CIS8"/>
<dbReference type="KEGG" id="plon:Pla110_07880"/>
<feature type="region of interest" description="Disordered" evidence="1">
    <location>
        <begin position="157"/>
        <end position="207"/>
    </location>
</feature>
<evidence type="ECO:0000256" key="1">
    <source>
        <dbReference type="SAM" id="MobiDB-lite"/>
    </source>
</evidence>
<gene>
    <name evidence="3" type="ORF">Pla110_07880</name>
</gene>
<dbReference type="OrthoDB" id="7339425at2"/>
<organism evidence="3 4">
    <name type="scientific">Polystyrenella longa</name>
    <dbReference type="NCBI Taxonomy" id="2528007"/>
    <lineage>
        <taxon>Bacteria</taxon>
        <taxon>Pseudomonadati</taxon>
        <taxon>Planctomycetota</taxon>
        <taxon>Planctomycetia</taxon>
        <taxon>Planctomycetales</taxon>
        <taxon>Planctomycetaceae</taxon>
        <taxon>Polystyrenella</taxon>
    </lineage>
</organism>
<evidence type="ECO:0000313" key="3">
    <source>
        <dbReference type="EMBL" id="QDU79084.1"/>
    </source>
</evidence>
<reference evidence="3 4" key="1">
    <citation type="submission" date="2019-02" db="EMBL/GenBank/DDBJ databases">
        <title>Deep-cultivation of Planctomycetes and their phenomic and genomic characterization uncovers novel biology.</title>
        <authorList>
            <person name="Wiegand S."/>
            <person name="Jogler M."/>
            <person name="Boedeker C."/>
            <person name="Pinto D."/>
            <person name="Vollmers J."/>
            <person name="Rivas-Marin E."/>
            <person name="Kohn T."/>
            <person name="Peeters S.H."/>
            <person name="Heuer A."/>
            <person name="Rast P."/>
            <person name="Oberbeckmann S."/>
            <person name="Bunk B."/>
            <person name="Jeske O."/>
            <person name="Meyerdierks A."/>
            <person name="Storesund J.E."/>
            <person name="Kallscheuer N."/>
            <person name="Luecker S."/>
            <person name="Lage O.M."/>
            <person name="Pohl T."/>
            <person name="Merkel B.J."/>
            <person name="Hornburger P."/>
            <person name="Mueller R.-W."/>
            <person name="Bruemmer F."/>
            <person name="Labrenz M."/>
            <person name="Spormann A.M."/>
            <person name="Op den Camp H."/>
            <person name="Overmann J."/>
            <person name="Amann R."/>
            <person name="Jetten M.S.M."/>
            <person name="Mascher T."/>
            <person name="Medema M.H."/>
            <person name="Devos D.P."/>
            <person name="Kaster A.-K."/>
            <person name="Ovreas L."/>
            <person name="Rohde M."/>
            <person name="Galperin M.Y."/>
            <person name="Jogler C."/>
        </authorList>
    </citation>
    <scope>NUCLEOTIDE SEQUENCE [LARGE SCALE GENOMIC DNA]</scope>
    <source>
        <strain evidence="3 4">Pla110</strain>
    </source>
</reference>
<keyword evidence="2" id="KW-0732">Signal</keyword>
<keyword evidence="4" id="KW-1185">Reference proteome</keyword>
<protein>
    <submittedName>
        <fullName evidence="3">Uncharacterized protein</fullName>
    </submittedName>
</protein>
<feature type="region of interest" description="Disordered" evidence="1">
    <location>
        <begin position="226"/>
        <end position="317"/>
    </location>
</feature>
<accession>A0A518CIS8</accession>
<dbReference type="Proteomes" id="UP000317178">
    <property type="component" value="Chromosome"/>
</dbReference>
<feature type="compositionally biased region" description="Low complexity" evidence="1">
    <location>
        <begin position="269"/>
        <end position="280"/>
    </location>
</feature>